<dbReference type="AlphaFoldDB" id="A0AAV7RS81"/>
<feature type="region of interest" description="Disordered" evidence="1">
    <location>
        <begin position="18"/>
        <end position="112"/>
    </location>
</feature>
<organism evidence="2 3">
    <name type="scientific">Pleurodeles waltl</name>
    <name type="common">Iberian ribbed newt</name>
    <dbReference type="NCBI Taxonomy" id="8319"/>
    <lineage>
        <taxon>Eukaryota</taxon>
        <taxon>Metazoa</taxon>
        <taxon>Chordata</taxon>
        <taxon>Craniata</taxon>
        <taxon>Vertebrata</taxon>
        <taxon>Euteleostomi</taxon>
        <taxon>Amphibia</taxon>
        <taxon>Batrachia</taxon>
        <taxon>Caudata</taxon>
        <taxon>Salamandroidea</taxon>
        <taxon>Salamandridae</taxon>
        <taxon>Pleurodelinae</taxon>
        <taxon>Pleurodeles</taxon>
    </lineage>
</organism>
<comment type="caution">
    <text evidence="2">The sequence shown here is derived from an EMBL/GenBank/DDBJ whole genome shotgun (WGS) entry which is preliminary data.</text>
</comment>
<evidence type="ECO:0000313" key="2">
    <source>
        <dbReference type="EMBL" id="KAJ1153753.1"/>
    </source>
</evidence>
<sequence length="112" mass="11549">MQGNSTGFLIKACGKVQQSHSGWERGHGGLRNSRSSLDAPPAVPGGMARTHSDRLDVPPGRSRRGIPAIAETGGGIRRETPALGACRAGAPPGAKGFGEDSPAGESRQSQHR</sequence>
<accession>A0AAV7RS81</accession>
<name>A0AAV7RS81_PLEWA</name>
<reference evidence="2" key="1">
    <citation type="journal article" date="2022" name="bioRxiv">
        <title>Sequencing and chromosome-scale assembly of the giantPleurodeles waltlgenome.</title>
        <authorList>
            <person name="Brown T."/>
            <person name="Elewa A."/>
            <person name="Iarovenko S."/>
            <person name="Subramanian E."/>
            <person name="Araus A.J."/>
            <person name="Petzold A."/>
            <person name="Susuki M."/>
            <person name="Suzuki K.-i.T."/>
            <person name="Hayashi T."/>
            <person name="Toyoda A."/>
            <person name="Oliveira C."/>
            <person name="Osipova E."/>
            <person name="Leigh N.D."/>
            <person name="Simon A."/>
            <person name="Yun M.H."/>
        </authorList>
    </citation>
    <scope>NUCLEOTIDE SEQUENCE</scope>
    <source>
        <strain evidence="2">20211129_DDA</strain>
        <tissue evidence="2">Liver</tissue>
    </source>
</reference>
<keyword evidence="3" id="KW-1185">Reference proteome</keyword>
<gene>
    <name evidence="2" type="ORF">NDU88_006511</name>
</gene>
<protein>
    <submittedName>
        <fullName evidence="2">Uncharacterized protein</fullName>
    </submittedName>
</protein>
<proteinExistence type="predicted"/>
<dbReference type="EMBL" id="JANPWB010000009">
    <property type="protein sequence ID" value="KAJ1153753.1"/>
    <property type="molecule type" value="Genomic_DNA"/>
</dbReference>
<dbReference type="Proteomes" id="UP001066276">
    <property type="component" value="Chromosome 5"/>
</dbReference>
<evidence type="ECO:0000313" key="3">
    <source>
        <dbReference type="Proteomes" id="UP001066276"/>
    </source>
</evidence>
<evidence type="ECO:0000256" key="1">
    <source>
        <dbReference type="SAM" id="MobiDB-lite"/>
    </source>
</evidence>